<dbReference type="GO" id="GO:0032977">
    <property type="term" value="F:membrane insertase activity"/>
    <property type="evidence" value="ECO:0007669"/>
    <property type="project" value="InterPro"/>
</dbReference>
<evidence type="ECO:0000256" key="7">
    <source>
        <dbReference type="ARBA" id="ARBA00023128"/>
    </source>
</evidence>
<keyword evidence="5" id="KW-0809">Transit peptide</keyword>
<dbReference type="InterPro" id="IPR028055">
    <property type="entry name" value="YidC/Oxa/ALB_C"/>
</dbReference>
<keyword evidence="8 11" id="KW-0472">Membrane</keyword>
<dbReference type="CDD" id="cd20069">
    <property type="entry name" value="5TM_Oxa1-like"/>
    <property type="match status" value="1"/>
</dbReference>
<feature type="transmembrane region" description="Helical" evidence="11">
    <location>
        <begin position="158"/>
        <end position="178"/>
    </location>
</feature>
<proteinExistence type="inferred from homology"/>
<evidence type="ECO:0000256" key="9">
    <source>
        <dbReference type="RuleBase" id="RU003945"/>
    </source>
</evidence>
<feature type="region of interest" description="Disordered" evidence="10">
    <location>
        <begin position="69"/>
        <end position="98"/>
    </location>
</feature>
<reference evidence="13" key="1">
    <citation type="journal article" date="2024" name="Gigascience">
        <title>Chromosome-level genome of the poultry shaft louse Menopon gallinae provides insight into the host-switching and adaptive evolution of parasitic lice.</title>
        <authorList>
            <person name="Xu Y."/>
            <person name="Ma L."/>
            <person name="Liu S."/>
            <person name="Liang Y."/>
            <person name="Liu Q."/>
            <person name="He Z."/>
            <person name="Tian L."/>
            <person name="Duan Y."/>
            <person name="Cai W."/>
            <person name="Li H."/>
            <person name="Song F."/>
        </authorList>
    </citation>
    <scope>NUCLEOTIDE SEQUENCE</scope>
    <source>
        <strain evidence="13">Cailab_2023a</strain>
    </source>
</reference>
<comment type="caution">
    <text evidence="13">The sequence shown here is derived from an EMBL/GenBank/DDBJ whole genome shotgun (WGS) entry which is preliminary data.</text>
</comment>
<feature type="transmembrane region" description="Helical" evidence="11">
    <location>
        <begin position="231"/>
        <end position="254"/>
    </location>
</feature>
<feature type="domain" description="Membrane insertase YidC/Oxa/ALB C-terminal" evidence="12">
    <location>
        <begin position="160"/>
        <end position="358"/>
    </location>
</feature>
<evidence type="ECO:0000259" key="12">
    <source>
        <dbReference type="Pfam" id="PF02096"/>
    </source>
</evidence>
<dbReference type="InterPro" id="IPR001708">
    <property type="entry name" value="YidC/ALB3/OXA1/COX18"/>
</dbReference>
<dbReference type="NCBIfam" id="TIGR03592">
    <property type="entry name" value="yidC_oxa1_cterm"/>
    <property type="match status" value="1"/>
</dbReference>
<evidence type="ECO:0000256" key="8">
    <source>
        <dbReference type="ARBA" id="ARBA00023136"/>
    </source>
</evidence>
<dbReference type="PANTHER" id="PTHR12428:SF66">
    <property type="entry name" value="MITOCHONDRIAL INNER MEMBRANE PROTEIN OXA1L"/>
    <property type="match status" value="1"/>
</dbReference>
<feature type="transmembrane region" description="Helical" evidence="11">
    <location>
        <begin position="283"/>
        <end position="301"/>
    </location>
</feature>
<dbReference type="AlphaFoldDB" id="A0AAW2IEC4"/>
<evidence type="ECO:0000256" key="10">
    <source>
        <dbReference type="SAM" id="MobiDB-lite"/>
    </source>
</evidence>
<comment type="subcellular location">
    <subcellularLocation>
        <location evidence="9">Membrane</location>
        <topology evidence="9">Multi-pass membrane protein</topology>
    </subcellularLocation>
    <subcellularLocation>
        <location evidence="1">Mitochondrion inner membrane</location>
        <topology evidence="1">Multi-pass membrane protein</topology>
    </subcellularLocation>
</comment>
<evidence type="ECO:0000256" key="11">
    <source>
        <dbReference type="SAM" id="Phobius"/>
    </source>
</evidence>
<keyword evidence="4" id="KW-0999">Mitochondrion inner membrane</keyword>
<dbReference type="EMBL" id="JARGDH010000001">
    <property type="protein sequence ID" value="KAL0280366.1"/>
    <property type="molecule type" value="Genomic_DNA"/>
</dbReference>
<dbReference type="PANTHER" id="PTHR12428">
    <property type="entry name" value="OXA1"/>
    <property type="match status" value="1"/>
</dbReference>
<accession>A0AAW2IEC4</accession>
<evidence type="ECO:0000256" key="6">
    <source>
        <dbReference type="ARBA" id="ARBA00022989"/>
    </source>
</evidence>
<keyword evidence="6 11" id="KW-1133">Transmembrane helix</keyword>
<dbReference type="GO" id="GO:0005743">
    <property type="term" value="C:mitochondrial inner membrane"/>
    <property type="evidence" value="ECO:0007669"/>
    <property type="project" value="UniProtKB-SubCell"/>
</dbReference>
<feature type="transmembrane region" description="Helical" evidence="11">
    <location>
        <begin position="322"/>
        <end position="345"/>
    </location>
</feature>
<sequence>MASIRLCTVNPFLRSLTRVTSSGSPHLIIHRKNHVLAKRGWMTLSQTPVLCDVRGVTVSISPYRLEHTTNNPEIASTNSDKINSQAATSDPSNAAVNPSEASYFDESVLPPVPSSFTDDTIVLTSLGEPTLKSLGLGSWYPSGIMQQILEYYHVHFDLPWWAAITGFTLTLRILLLPLSIRMKRDMANYQNNMPTYQMWQEKLAEARRTGNYYETAKVYQDFGKFAQTATLFGPGMLVPYFVQFPVFVSVYMALRGMAEAVELKSFQTGGLWWFTDLSMPDQYYILPLMTAATIWATIKFGSSPLPPPQQSKYMNITRVIQYGAPVVVFLFSMNFPAATACYWTTTNIFVLCQTAILNTKYMKKLCKIPDVIPFTNMPKSNIPKKGFITGLRESYQDAKLMTEIKDRERMNAIKFHKAGTAPIKRTFKFNPNKISSDSDVLKAEKNN</sequence>
<dbReference type="GO" id="GO:0032979">
    <property type="term" value="P:protein insertion into mitochondrial inner membrane from matrix"/>
    <property type="evidence" value="ECO:0007669"/>
    <property type="project" value="TreeGrafter"/>
</dbReference>
<evidence type="ECO:0000256" key="5">
    <source>
        <dbReference type="ARBA" id="ARBA00022946"/>
    </source>
</evidence>
<name>A0AAW2IEC4_9NEOP</name>
<protein>
    <recommendedName>
        <fullName evidence="12">Membrane insertase YidC/Oxa/ALB C-terminal domain-containing protein</fullName>
    </recommendedName>
</protein>
<comment type="similarity">
    <text evidence="2 9">Belongs to the OXA1/ALB3/YidC family.</text>
</comment>
<evidence type="ECO:0000256" key="3">
    <source>
        <dbReference type="ARBA" id="ARBA00022692"/>
    </source>
</evidence>
<dbReference type="Pfam" id="PF02096">
    <property type="entry name" value="60KD_IMP"/>
    <property type="match status" value="1"/>
</dbReference>
<evidence type="ECO:0000256" key="4">
    <source>
        <dbReference type="ARBA" id="ARBA00022792"/>
    </source>
</evidence>
<keyword evidence="7" id="KW-0496">Mitochondrion</keyword>
<keyword evidence="3 9" id="KW-0812">Transmembrane</keyword>
<evidence type="ECO:0000313" key="13">
    <source>
        <dbReference type="EMBL" id="KAL0280366.1"/>
    </source>
</evidence>
<gene>
    <name evidence="13" type="ORF">PYX00_001678</name>
</gene>
<evidence type="ECO:0000256" key="2">
    <source>
        <dbReference type="ARBA" id="ARBA00009877"/>
    </source>
</evidence>
<evidence type="ECO:0000256" key="1">
    <source>
        <dbReference type="ARBA" id="ARBA00004448"/>
    </source>
</evidence>
<organism evidence="13">
    <name type="scientific">Menopon gallinae</name>
    <name type="common">poultry shaft louse</name>
    <dbReference type="NCBI Taxonomy" id="328185"/>
    <lineage>
        <taxon>Eukaryota</taxon>
        <taxon>Metazoa</taxon>
        <taxon>Ecdysozoa</taxon>
        <taxon>Arthropoda</taxon>
        <taxon>Hexapoda</taxon>
        <taxon>Insecta</taxon>
        <taxon>Pterygota</taxon>
        <taxon>Neoptera</taxon>
        <taxon>Paraneoptera</taxon>
        <taxon>Psocodea</taxon>
        <taxon>Troctomorpha</taxon>
        <taxon>Phthiraptera</taxon>
        <taxon>Amblycera</taxon>
        <taxon>Menoponidae</taxon>
        <taxon>Menopon</taxon>
    </lineage>
</organism>